<feature type="transmembrane region" description="Helical" evidence="7">
    <location>
        <begin position="233"/>
        <end position="258"/>
    </location>
</feature>
<keyword evidence="5 7" id="KW-0472">Membrane</keyword>
<sequence>MYADSQNDITRLVVRCAQLLLAYGAESDLVEEISQRLGKALGLASIELSISSNALVLTSLVHGRCITTTRRIRAHGINMMVICELQRICLLTEKGIYGANEVRRRLAHIKPKSYPALAVVPMIGLSCASFCHLFDGDLIASIITFFASSIGMMVRLFLASRHFNLLVNFSLTAFVITAVAQMGYLWPITQTPQATMAASVLMLVPGFPLINAISDMVKGHMNVGISRWGHATLLTLASVIGITIAMQMGGIFLDVIFFKFTAT</sequence>
<evidence type="ECO:0000313" key="9">
    <source>
        <dbReference type="EMBL" id="MCT8985547.1"/>
    </source>
</evidence>
<evidence type="ECO:0000256" key="7">
    <source>
        <dbReference type="SAM" id="Phobius"/>
    </source>
</evidence>
<dbReference type="PANTHER" id="PTHR34390:SF2">
    <property type="entry name" value="SUCCINATE TRANSPORTER SUBUNIT YJJP-RELATED"/>
    <property type="match status" value="1"/>
</dbReference>
<evidence type="ECO:0000256" key="3">
    <source>
        <dbReference type="ARBA" id="ARBA00022692"/>
    </source>
</evidence>
<proteinExistence type="inferred from homology"/>
<evidence type="ECO:0000256" key="2">
    <source>
        <dbReference type="ARBA" id="ARBA00022475"/>
    </source>
</evidence>
<comment type="similarity">
    <text evidence="6">Belongs to the ThrE exporter (TC 2.A.79) family.</text>
</comment>
<dbReference type="Pfam" id="PF06738">
    <property type="entry name" value="ThrE"/>
    <property type="match status" value="1"/>
</dbReference>
<evidence type="ECO:0000313" key="10">
    <source>
        <dbReference type="Proteomes" id="UP001431192"/>
    </source>
</evidence>
<evidence type="ECO:0000256" key="6">
    <source>
        <dbReference type="ARBA" id="ARBA00034125"/>
    </source>
</evidence>
<evidence type="ECO:0000256" key="4">
    <source>
        <dbReference type="ARBA" id="ARBA00022989"/>
    </source>
</evidence>
<comment type="subcellular location">
    <subcellularLocation>
        <location evidence="1">Cell membrane</location>
        <topology evidence="1">Multi-pass membrane protein</topology>
    </subcellularLocation>
</comment>
<organism evidence="9 10">
    <name type="scientific">Shewanella phaeophyticola</name>
    <dbReference type="NCBI Taxonomy" id="2978345"/>
    <lineage>
        <taxon>Bacteria</taxon>
        <taxon>Pseudomonadati</taxon>
        <taxon>Pseudomonadota</taxon>
        <taxon>Gammaproteobacteria</taxon>
        <taxon>Alteromonadales</taxon>
        <taxon>Shewanellaceae</taxon>
        <taxon>Shewanella</taxon>
    </lineage>
</organism>
<feature type="transmembrane region" description="Helical" evidence="7">
    <location>
        <begin position="113"/>
        <end position="132"/>
    </location>
</feature>
<keyword evidence="10" id="KW-1185">Reference proteome</keyword>
<feature type="transmembrane region" description="Helical" evidence="7">
    <location>
        <begin position="138"/>
        <end position="158"/>
    </location>
</feature>
<evidence type="ECO:0000256" key="5">
    <source>
        <dbReference type="ARBA" id="ARBA00023136"/>
    </source>
</evidence>
<name>A0ABT2NYR9_9GAMM</name>
<gene>
    <name evidence="9" type="ORF">N4T56_02215</name>
</gene>
<feature type="transmembrane region" description="Helical" evidence="7">
    <location>
        <begin position="165"/>
        <end position="188"/>
    </location>
</feature>
<dbReference type="Proteomes" id="UP001431192">
    <property type="component" value="Unassembled WGS sequence"/>
</dbReference>
<keyword evidence="4 7" id="KW-1133">Transmembrane helix</keyword>
<protein>
    <submittedName>
        <fullName evidence="9">Threonine/serine exporter family protein</fullName>
    </submittedName>
</protein>
<dbReference type="InterPro" id="IPR010619">
    <property type="entry name" value="ThrE-like_N"/>
</dbReference>
<feature type="domain" description="Threonine/serine exporter-like N-terminal" evidence="8">
    <location>
        <begin position="11"/>
        <end position="248"/>
    </location>
</feature>
<keyword evidence="3 7" id="KW-0812">Transmembrane</keyword>
<accession>A0ABT2NYR9</accession>
<evidence type="ECO:0000259" key="8">
    <source>
        <dbReference type="Pfam" id="PF06738"/>
    </source>
</evidence>
<feature type="transmembrane region" description="Helical" evidence="7">
    <location>
        <begin position="194"/>
        <end position="213"/>
    </location>
</feature>
<dbReference type="InterPro" id="IPR050539">
    <property type="entry name" value="ThrE_Dicarb/AminoAcid_Exp"/>
</dbReference>
<dbReference type="PANTHER" id="PTHR34390">
    <property type="entry name" value="UPF0442 PROTEIN YJJB-RELATED"/>
    <property type="match status" value="1"/>
</dbReference>
<dbReference type="RefSeq" id="WP_261732068.1">
    <property type="nucleotide sequence ID" value="NZ_JAODOQ010000001.1"/>
</dbReference>
<evidence type="ECO:0000256" key="1">
    <source>
        <dbReference type="ARBA" id="ARBA00004651"/>
    </source>
</evidence>
<keyword evidence="2" id="KW-1003">Cell membrane</keyword>
<dbReference type="EMBL" id="JAODOQ010000001">
    <property type="protein sequence ID" value="MCT8985547.1"/>
    <property type="molecule type" value="Genomic_DNA"/>
</dbReference>
<comment type="caution">
    <text evidence="9">The sequence shown here is derived from an EMBL/GenBank/DDBJ whole genome shotgun (WGS) entry which is preliminary data.</text>
</comment>
<reference evidence="9" key="1">
    <citation type="submission" date="2022-09" db="EMBL/GenBank/DDBJ databases">
        <title>Shewanella sp. KJ10-1 sp.nov, isolated from marine algae.</title>
        <authorList>
            <person name="Butt M."/>
            <person name="Lee J.K."/>
            <person name="Kim J.M."/>
            <person name="Choi D.G."/>
        </authorList>
    </citation>
    <scope>NUCLEOTIDE SEQUENCE</scope>
    <source>
        <strain evidence="9">KJ10-1</strain>
    </source>
</reference>